<dbReference type="AlphaFoldDB" id="A0A0W0FGA9"/>
<comment type="caution">
    <text evidence="1">The sequence shown here is derived from an EMBL/GenBank/DDBJ whole genome shotgun (WGS) entry which is preliminary data.</text>
</comment>
<name>A0A0W0FGA9_MONRR</name>
<evidence type="ECO:0000313" key="1">
    <source>
        <dbReference type="EMBL" id="KTB35220.1"/>
    </source>
</evidence>
<dbReference type="Proteomes" id="UP000054988">
    <property type="component" value="Unassembled WGS sequence"/>
</dbReference>
<dbReference type="SUPFAM" id="SSF51197">
    <property type="entry name" value="Clavaminate synthase-like"/>
    <property type="match status" value="1"/>
</dbReference>
<protein>
    <submittedName>
        <fullName evidence="1">Uncharacterized protein</fullName>
    </submittedName>
</protein>
<gene>
    <name evidence="1" type="ORF">WG66_12199</name>
</gene>
<evidence type="ECO:0000313" key="2">
    <source>
        <dbReference type="Proteomes" id="UP000054988"/>
    </source>
</evidence>
<accession>A0A0W0FGA9</accession>
<dbReference type="EMBL" id="LATX01002004">
    <property type="protein sequence ID" value="KTB35220.1"/>
    <property type="molecule type" value="Genomic_DNA"/>
</dbReference>
<sequence length="389" mass="44635">MQYPGSTHGSLVVEKVVTIPSLMRIHMDIRLKLLDVLGCSTEYQLKVDRTTKSHGISYRALNDLDRALDNTKTFHESLSWPDVLWALAHAGKVITWWHHDRDGKMTIVNAETGAKIWTLFIPSSHLTTAEAHRIQLLLAGSKDKLPKLEFRFMPPGMLHLVFTPVPSIFRGSSFWHLNSLHLTQWSRLIDSTDGDTMTNVEHSESVIYQSLVRMALGIPVMESFEIHRSSLICLYDMLINNILYLPLFKGDDEYPMPQQVQKKLNAIARKFGKNSKRGKKGKVAWTDRKLWERALQECIEEVKVSQNADLQSSSPHFGLALRVLEAILSSIGKKIPSHMQDKRRCSAMWVKEEMKFVTWYQAGPVIEIDRSALLRLFPVEYYENCRVVH</sequence>
<reference evidence="1 2" key="1">
    <citation type="submission" date="2015-12" db="EMBL/GenBank/DDBJ databases">
        <title>Draft genome sequence of Moniliophthora roreri, the causal agent of frosty pod rot of cacao.</title>
        <authorList>
            <person name="Aime M.C."/>
            <person name="Diaz-Valderrama J.R."/>
            <person name="Kijpornyongpan T."/>
            <person name="Phillips-Mora W."/>
        </authorList>
    </citation>
    <scope>NUCLEOTIDE SEQUENCE [LARGE SCALE GENOMIC DNA]</scope>
    <source>
        <strain evidence="1 2">MCA 2952</strain>
    </source>
</reference>
<proteinExistence type="predicted"/>
<organism evidence="1 2">
    <name type="scientific">Moniliophthora roreri</name>
    <name type="common">Frosty pod rot fungus</name>
    <name type="synonym">Monilia roreri</name>
    <dbReference type="NCBI Taxonomy" id="221103"/>
    <lineage>
        <taxon>Eukaryota</taxon>
        <taxon>Fungi</taxon>
        <taxon>Dikarya</taxon>
        <taxon>Basidiomycota</taxon>
        <taxon>Agaricomycotina</taxon>
        <taxon>Agaricomycetes</taxon>
        <taxon>Agaricomycetidae</taxon>
        <taxon>Agaricales</taxon>
        <taxon>Marasmiineae</taxon>
        <taxon>Marasmiaceae</taxon>
        <taxon>Moniliophthora</taxon>
    </lineage>
</organism>